<accession>A0A0U5FWF2</accession>
<feature type="chain" id="PRO_5006857353" evidence="1">
    <location>
        <begin position="18"/>
        <end position="461"/>
    </location>
</feature>
<dbReference type="InterPro" id="IPR012332">
    <property type="entry name" value="Autotransporter_pectin_lyase_C"/>
</dbReference>
<dbReference type="Proteomes" id="UP000054771">
    <property type="component" value="Unassembled WGS sequence"/>
</dbReference>
<dbReference type="OrthoDB" id="10018600at2759"/>
<dbReference type="Gene3D" id="2.160.20.20">
    <property type="match status" value="1"/>
</dbReference>
<gene>
    <name evidence="2" type="ORF">ASPCAL04774</name>
</gene>
<evidence type="ECO:0000313" key="3">
    <source>
        <dbReference type="Proteomes" id="UP000054771"/>
    </source>
</evidence>
<organism evidence="2 3">
    <name type="scientific">Aspergillus calidoustus</name>
    <dbReference type="NCBI Taxonomy" id="454130"/>
    <lineage>
        <taxon>Eukaryota</taxon>
        <taxon>Fungi</taxon>
        <taxon>Dikarya</taxon>
        <taxon>Ascomycota</taxon>
        <taxon>Pezizomycotina</taxon>
        <taxon>Eurotiomycetes</taxon>
        <taxon>Eurotiomycetidae</taxon>
        <taxon>Eurotiales</taxon>
        <taxon>Aspergillaceae</taxon>
        <taxon>Aspergillus</taxon>
        <taxon>Aspergillus subgen. Nidulantes</taxon>
    </lineage>
</organism>
<reference evidence="3" key="1">
    <citation type="journal article" date="2016" name="Genome Announc.">
        <title>Draft genome sequences of fungus Aspergillus calidoustus.</title>
        <authorList>
            <person name="Horn F."/>
            <person name="Linde J."/>
            <person name="Mattern D.J."/>
            <person name="Walther G."/>
            <person name="Guthke R."/>
            <person name="Scherlach K."/>
            <person name="Martin K."/>
            <person name="Brakhage A.A."/>
            <person name="Petzke L."/>
            <person name="Valiante V."/>
        </authorList>
    </citation>
    <scope>NUCLEOTIDE SEQUENCE [LARGE SCALE GENOMIC DNA]</scope>
    <source>
        <strain evidence="3">SF006504</strain>
    </source>
</reference>
<dbReference type="STRING" id="454130.A0A0U5FWF2"/>
<dbReference type="AlphaFoldDB" id="A0A0U5FWF2"/>
<protein>
    <submittedName>
        <fullName evidence="2">Uncharacterized protein</fullName>
    </submittedName>
</protein>
<evidence type="ECO:0000313" key="2">
    <source>
        <dbReference type="EMBL" id="CEL03622.1"/>
    </source>
</evidence>
<evidence type="ECO:0000256" key="1">
    <source>
        <dbReference type="SAM" id="SignalP"/>
    </source>
</evidence>
<dbReference type="OMA" id="DHFVGWE"/>
<feature type="signal peptide" evidence="1">
    <location>
        <begin position="1"/>
        <end position="17"/>
    </location>
</feature>
<proteinExistence type="predicted"/>
<sequence>MASKSLVLLSVTRLVLGSISILDPSDYVNMSSDVEDNGLLADYTTDGGGPMYLIDDIAGQYTYRDTDVELYHETLSVDANDTSVLLVTEGSNVNLSHVDVVKRGYSTWLNQASFFGTNAALNIANGSTSHISNTNITTHNGAAGIFAYGTGTTVHVSNTDFYSSGPVSHALYAAGNGTIYASNVRSYAGGNRCSTFSGDSPAGYIYVSDSVSHTAGIGSATFYALGEIHASNVVGHSEKAPGLFSDGAQKAVFENVDLTAGLLAGTVMFSSSVRRTGASLSLTNSRLTTLKEDMPALWFGNVVAEANLVATELNTTSGILLVANTSQVTQAFNYFAGVEENSSIQPAKVSVTVAESTFQGDIVAYNGSSIAWNLTDHSTWIGSAYLKGSGSATFSISVDDTSTWTLTRDVTVDEFTNDDPRNKNIRSKGFNIHYNPSRPKNAWLKSKTVTLPGGGKLRPRA</sequence>
<name>A0A0U5FWF2_ASPCI</name>
<keyword evidence="3" id="KW-1185">Reference proteome</keyword>
<keyword evidence="1" id="KW-0732">Signal</keyword>
<dbReference type="EMBL" id="CDMC01000003">
    <property type="protein sequence ID" value="CEL03622.1"/>
    <property type="molecule type" value="Genomic_DNA"/>
</dbReference>